<name>A0ABR0EMY9_ZASCE</name>
<feature type="compositionally biased region" description="Low complexity" evidence="1">
    <location>
        <begin position="454"/>
        <end position="467"/>
    </location>
</feature>
<feature type="compositionally biased region" description="Basic and acidic residues" evidence="1">
    <location>
        <begin position="32"/>
        <end position="41"/>
    </location>
</feature>
<feature type="compositionally biased region" description="Basic residues" evidence="1">
    <location>
        <begin position="824"/>
        <end position="833"/>
    </location>
</feature>
<feature type="compositionally biased region" description="Basic and acidic residues" evidence="1">
    <location>
        <begin position="262"/>
        <end position="278"/>
    </location>
</feature>
<feature type="compositionally biased region" description="Basic and acidic residues" evidence="1">
    <location>
        <begin position="310"/>
        <end position="328"/>
    </location>
</feature>
<feature type="compositionally biased region" description="Basic and acidic residues" evidence="1">
    <location>
        <begin position="842"/>
        <end position="855"/>
    </location>
</feature>
<dbReference type="Proteomes" id="UP001305779">
    <property type="component" value="Unassembled WGS sequence"/>
</dbReference>
<dbReference type="Pfam" id="PF06371">
    <property type="entry name" value="Drf_GBD"/>
    <property type="match status" value="1"/>
</dbReference>
<dbReference type="InterPro" id="IPR011989">
    <property type="entry name" value="ARM-like"/>
</dbReference>
<dbReference type="SUPFAM" id="SSF48371">
    <property type="entry name" value="ARM repeat"/>
    <property type="match status" value="1"/>
</dbReference>
<dbReference type="EMBL" id="JAXOVC010000004">
    <property type="protein sequence ID" value="KAK4502178.1"/>
    <property type="molecule type" value="Genomic_DNA"/>
</dbReference>
<dbReference type="InterPro" id="IPR010473">
    <property type="entry name" value="GTPase-bd"/>
</dbReference>
<feature type="compositionally biased region" description="Polar residues" evidence="1">
    <location>
        <begin position="368"/>
        <end position="389"/>
    </location>
</feature>
<feature type="domain" description="Formin GTPase-binding" evidence="2">
    <location>
        <begin position="321"/>
        <end position="607"/>
    </location>
</feature>
<dbReference type="InterPro" id="IPR016024">
    <property type="entry name" value="ARM-type_fold"/>
</dbReference>
<evidence type="ECO:0000313" key="3">
    <source>
        <dbReference type="EMBL" id="KAK4502178.1"/>
    </source>
</evidence>
<evidence type="ECO:0000259" key="2">
    <source>
        <dbReference type="SMART" id="SM01140"/>
    </source>
</evidence>
<dbReference type="SMART" id="SM01140">
    <property type="entry name" value="Drf_GBD"/>
    <property type="match status" value="1"/>
</dbReference>
<proteinExistence type="predicted"/>
<evidence type="ECO:0000256" key="1">
    <source>
        <dbReference type="SAM" id="MobiDB-lite"/>
    </source>
</evidence>
<keyword evidence="4" id="KW-1185">Reference proteome</keyword>
<organism evidence="3 4">
    <name type="scientific">Zasmidium cellare</name>
    <name type="common">Wine cellar mold</name>
    <name type="synonym">Racodium cellare</name>
    <dbReference type="NCBI Taxonomy" id="395010"/>
    <lineage>
        <taxon>Eukaryota</taxon>
        <taxon>Fungi</taxon>
        <taxon>Dikarya</taxon>
        <taxon>Ascomycota</taxon>
        <taxon>Pezizomycotina</taxon>
        <taxon>Dothideomycetes</taxon>
        <taxon>Dothideomycetidae</taxon>
        <taxon>Mycosphaerellales</taxon>
        <taxon>Mycosphaerellaceae</taxon>
        <taxon>Zasmidium</taxon>
    </lineage>
</organism>
<feature type="region of interest" description="Disordered" evidence="1">
    <location>
        <begin position="808"/>
        <end position="872"/>
    </location>
</feature>
<feature type="compositionally biased region" description="Basic and acidic residues" evidence="1">
    <location>
        <begin position="198"/>
        <end position="214"/>
    </location>
</feature>
<feature type="compositionally biased region" description="Basic and acidic residues" evidence="1">
    <location>
        <begin position="88"/>
        <end position="106"/>
    </location>
</feature>
<comment type="caution">
    <text evidence="3">The sequence shown here is derived from an EMBL/GenBank/DDBJ whole genome shotgun (WGS) entry which is preliminary data.</text>
</comment>
<feature type="region of interest" description="Disordered" evidence="1">
    <location>
        <begin position="360"/>
        <end position="473"/>
    </location>
</feature>
<accession>A0ABR0EMY9</accession>
<feature type="region of interest" description="Disordered" evidence="1">
    <location>
        <begin position="1"/>
        <end position="328"/>
    </location>
</feature>
<reference evidence="3 4" key="1">
    <citation type="journal article" date="2023" name="G3 (Bethesda)">
        <title>A chromosome-level genome assembly of Zasmidium syzygii isolated from banana leaves.</title>
        <authorList>
            <person name="van Westerhoven A.C."/>
            <person name="Mehrabi R."/>
            <person name="Talebi R."/>
            <person name="Steentjes M.B.F."/>
            <person name="Corcolon B."/>
            <person name="Chong P.A."/>
            <person name="Kema G.H.J."/>
            <person name="Seidl M.F."/>
        </authorList>
    </citation>
    <scope>NUCLEOTIDE SEQUENCE [LARGE SCALE GENOMIC DNA]</scope>
    <source>
        <strain evidence="3 4">P124</strain>
    </source>
</reference>
<evidence type="ECO:0000313" key="4">
    <source>
        <dbReference type="Proteomes" id="UP001305779"/>
    </source>
</evidence>
<gene>
    <name evidence="3" type="ORF">PRZ48_005603</name>
</gene>
<protein>
    <recommendedName>
        <fullName evidence="2">Formin GTPase-binding domain-containing protein</fullName>
    </recommendedName>
</protein>
<sequence length="872" mass="96270">MDAKSRPQHRRNPSSKSGILKSLVSSKSRPASPEHSRENAHQVRSQTVPILPPDHPHASARGSGLKERAGNVQSPPTSPSKKKGTLGRNDKDVKASKAKDGKDGPKKSKSSTNLGAVFARMNRSSKDLSAQLTKDKENTTPPVSVNRPLETPIFAQFASKDGLNSSRPGSRDSKSSNNLQSEIDLYTPKVYSPSKQRNFNDEPSMRPTLSRDRPQSAYNPVSDGFMAALGRRASGRQASMEEKRKSDDVARKQGTISNGRVSMERSRILGRNSTDRKASGSSTEAPAKEKLNVTKRGGRVMAAVAAFQGKNKDTPAEQTKKEEPLDPKAVDAAFEAVLVARNIPEPMRQKMRTLTLRVKADFIKQDKVTGTSPPGTLTGNLEKSKSSANVTEVVPEKKEEEDSKSTKRSRTRSRTFTFSKGDRKNKGDSSPSKKQRSQSKSRPTSVEIPKEAYTGSQSQTPTTPTGSFGRKSGAPALPTDYISYLKKNQDPTKIEVGRLHKLRILLRNETVTWVDGFISQGGMTEIMDLLNKTMAIEWREDHEDQVLHEGLLCLKGLCTTERALAELNKVADDLFPALLRMLFDEEKKGPAEYTTRTIIINVLFNFLEAAKSSSPKELEQRAHRILRYLGEPPKPDDARPVDFVLGMHVPRPYKLWCREVSNVTKEVFWIFLHHLNVVPLPKPSSSHSNSSPVDDEERAKTLAATYTQRHFPGSRPPVPAAPYIGGVEWDATTYITAHLDLLNGLIASLPTASARNDLRAELQASGFEKIMGTVLRTCKEKFYSGVHGGLRAWVAAAAEDGWETKFVREGPTEEEVKEQAMKASPKKSPKKKKDLPPQLDAPKLDAPKLELDLKLTKTNSKKGVDEDDGWLG</sequence>
<feature type="compositionally biased region" description="Basic and acidic residues" evidence="1">
    <location>
        <begin position="239"/>
        <end position="251"/>
    </location>
</feature>
<dbReference type="Gene3D" id="1.25.10.10">
    <property type="entry name" value="Leucine-rich Repeat Variant"/>
    <property type="match status" value="1"/>
</dbReference>
<feature type="compositionally biased region" description="Basic residues" evidence="1">
    <location>
        <begin position="1"/>
        <end position="13"/>
    </location>
</feature>
<feature type="compositionally biased region" description="Basic and acidic residues" evidence="1">
    <location>
        <begin position="394"/>
        <end position="405"/>
    </location>
</feature>